<evidence type="ECO:0000313" key="1">
    <source>
        <dbReference type="EMBL" id="MFC1572909.1"/>
    </source>
</evidence>
<protein>
    <recommendedName>
        <fullName evidence="3">TIGR03016 family PEP-CTERM system-associated outer membrane protein</fullName>
    </recommendedName>
</protein>
<sequence>MLRSPLPLAARYSGLFCCVIFLLLASLPALGRTQAPISTRTPSDTLYATTLDSLDLWSPAAHSSGSLIVSYGCEVEGLQQSFGGESLTSLTVATDASIEAGEPVDDQLEEFRFVEHETAPLALVELSMSSPGGGLESMLDVEAKAGEFRKALSAEGWMHGSLGGVANLSVRDFFYWDQEDAETVQNLLYVGWTPPLGGRGWRLDTRGSLDISRTEETDLDLSFYEDEPDADSVATAWLGFLNYEKVGLRLGFSRIGLRSASFAVDLSRKWVQGSSSGAYQAISLLASRGWFSTWGMLDLDAELQRRHYESRSAALGSFWEGELRGRWMREREPTRFEAGLSVTGTLYDRSRELDENEEIFLWEENRLVVEAEAMLRRALVGGTFSLDESKAVEELEIGVGPTAELLRLKHGDGDAVSAGGRLETSVRGGGRETAWWLESSVESGRRSYRNDGASDRLTVDGLSLSLSQTDYTYVELSIMGGGALPFSLEWESYLSLDKEWHTRGEDNAELLSFSLAIKHRWDLLGP</sequence>
<evidence type="ECO:0008006" key="3">
    <source>
        <dbReference type="Google" id="ProtNLM"/>
    </source>
</evidence>
<dbReference type="Proteomes" id="UP001593833">
    <property type="component" value="Unassembled WGS sequence"/>
</dbReference>
<evidence type="ECO:0000313" key="2">
    <source>
        <dbReference type="Proteomes" id="UP001593833"/>
    </source>
</evidence>
<reference evidence="1 2" key="1">
    <citation type="submission" date="2024-09" db="EMBL/GenBank/DDBJ databases">
        <authorList>
            <person name="D'Angelo T."/>
        </authorList>
    </citation>
    <scope>NUCLEOTIDE SEQUENCE [LARGE SCALE GENOMIC DNA]</scope>
    <source>
        <strain evidence="1">SAG AM-320-E07</strain>
    </source>
</reference>
<keyword evidence="2" id="KW-1185">Reference proteome</keyword>
<dbReference type="EMBL" id="JBHPKH010000050">
    <property type="protein sequence ID" value="MFC1572909.1"/>
    <property type="molecule type" value="Genomic_DNA"/>
</dbReference>
<comment type="caution">
    <text evidence="1">The sequence shown here is derived from an EMBL/GenBank/DDBJ whole genome shotgun (WGS) entry which is preliminary data.</text>
</comment>
<name>A0ABV6YKR6_UNCEI</name>
<proteinExistence type="predicted"/>
<gene>
    <name evidence="1" type="ORF">ACFL6M_04845</name>
</gene>
<organism evidence="1 2">
    <name type="scientific">Eiseniibacteriota bacterium</name>
    <dbReference type="NCBI Taxonomy" id="2212470"/>
    <lineage>
        <taxon>Bacteria</taxon>
        <taxon>Candidatus Eiseniibacteriota</taxon>
    </lineage>
</organism>
<accession>A0ABV6YKR6</accession>